<dbReference type="Proteomes" id="UP000054538">
    <property type="component" value="Unassembled WGS sequence"/>
</dbReference>
<dbReference type="InParanoid" id="A0A0D0D7K0"/>
<accession>A0A0D0D7K0</accession>
<dbReference type="AlphaFoldDB" id="A0A0D0D7K0"/>
<proteinExistence type="predicted"/>
<evidence type="ECO:0000313" key="2">
    <source>
        <dbReference type="Proteomes" id="UP000054538"/>
    </source>
</evidence>
<dbReference type="EMBL" id="KN830298">
    <property type="protein sequence ID" value="KIK72920.1"/>
    <property type="molecule type" value="Genomic_DNA"/>
</dbReference>
<sequence>MTTETGKTISLFCNDYSDKEEPADWFVLLQLTLPESWTDDQMVRCFGKYMAPNSLAEEWFDNLTSSDKYDMGTLQKAFHERWPPRKRPQWSRAQQRKCIKGITIKEEDIGTWIQKPEERTGDYGQNIWAEQVMHLAQSMGDIHGILIEHAIEGAPRLLRNQLTEGYNSWENFIEGVRAIRKETLDIEQQRLEENKARDNAVANLQQQMIQMSLQTQPQPLRMPQRPLQLSTVDWYTELELLAHSYATPFLQYKNYYHVVVEESKDH</sequence>
<dbReference type="OrthoDB" id="2678560at2759"/>
<dbReference type="STRING" id="930991.A0A0D0D7K0"/>
<reference evidence="1 2" key="1">
    <citation type="submission" date="2014-04" db="EMBL/GenBank/DDBJ databases">
        <authorList>
            <consortium name="DOE Joint Genome Institute"/>
            <person name="Kuo A."/>
            <person name="Kohler A."/>
            <person name="Jargeat P."/>
            <person name="Nagy L.G."/>
            <person name="Floudas D."/>
            <person name="Copeland A."/>
            <person name="Barry K.W."/>
            <person name="Cichocki N."/>
            <person name="Veneault-Fourrey C."/>
            <person name="LaButti K."/>
            <person name="Lindquist E.A."/>
            <person name="Lipzen A."/>
            <person name="Lundell T."/>
            <person name="Morin E."/>
            <person name="Murat C."/>
            <person name="Sun H."/>
            <person name="Tunlid A."/>
            <person name="Henrissat B."/>
            <person name="Grigoriev I.V."/>
            <person name="Hibbett D.S."/>
            <person name="Martin F."/>
            <person name="Nordberg H.P."/>
            <person name="Cantor M.N."/>
            <person name="Hua S.X."/>
        </authorList>
    </citation>
    <scope>NUCLEOTIDE SEQUENCE [LARGE SCALE GENOMIC DNA]</scope>
    <source>
        <strain evidence="1 2">Ve08.2h10</strain>
    </source>
</reference>
<protein>
    <submittedName>
        <fullName evidence="1">Uncharacterized protein</fullName>
    </submittedName>
</protein>
<name>A0A0D0D7K0_9AGAM</name>
<dbReference type="HOGENOM" id="CLU_037286_2_0_1"/>
<reference evidence="2" key="2">
    <citation type="submission" date="2015-01" db="EMBL/GenBank/DDBJ databases">
        <title>Evolutionary Origins and Diversification of the Mycorrhizal Mutualists.</title>
        <authorList>
            <consortium name="DOE Joint Genome Institute"/>
            <consortium name="Mycorrhizal Genomics Consortium"/>
            <person name="Kohler A."/>
            <person name="Kuo A."/>
            <person name="Nagy L.G."/>
            <person name="Floudas D."/>
            <person name="Copeland A."/>
            <person name="Barry K.W."/>
            <person name="Cichocki N."/>
            <person name="Veneault-Fourrey C."/>
            <person name="LaButti K."/>
            <person name="Lindquist E.A."/>
            <person name="Lipzen A."/>
            <person name="Lundell T."/>
            <person name="Morin E."/>
            <person name="Murat C."/>
            <person name="Riley R."/>
            <person name="Ohm R."/>
            <person name="Sun H."/>
            <person name="Tunlid A."/>
            <person name="Henrissat B."/>
            <person name="Grigoriev I.V."/>
            <person name="Hibbett D.S."/>
            <person name="Martin F."/>
        </authorList>
    </citation>
    <scope>NUCLEOTIDE SEQUENCE [LARGE SCALE GENOMIC DNA]</scope>
    <source>
        <strain evidence="2">Ve08.2h10</strain>
    </source>
</reference>
<evidence type="ECO:0000313" key="1">
    <source>
        <dbReference type="EMBL" id="KIK72920.1"/>
    </source>
</evidence>
<organism evidence="1 2">
    <name type="scientific">Paxillus rubicundulus Ve08.2h10</name>
    <dbReference type="NCBI Taxonomy" id="930991"/>
    <lineage>
        <taxon>Eukaryota</taxon>
        <taxon>Fungi</taxon>
        <taxon>Dikarya</taxon>
        <taxon>Basidiomycota</taxon>
        <taxon>Agaricomycotina</taxon>
        <taxon>Agaricomycetes</taxon>
        <taxon>Agaricomycetidae</taxon>
        <taxon>Boletales</taxon>
        <taxon>Paxilineae</taxon>
        <taxon>Paxillaceae</taxon>
        <taxon>Paxillus</taxon>
    </lineage>
</organism>
<gene>
    <name evidence="1" type="ORF">PAXRUDRAFT_21438</name>
</gene>
<keyword evidence="2" id="KW-1185">Reference proteome</keyword>